<dbReference type="Proteomes" id="UP000242763">
    <property type="component" value="Unassembled WGS sequence"/>
</dbReference>
<organism evidence="2 3">
    <name type="scientific">Aquamicrobium aerolatum DSM 21857</name>
    <dbReference type="NCBI Taxonomy" id="1121003"/>
    <lineage>
        <taxon>Bacteria</taxon>
        <taxon>Pseudomonadati</taxon>
        <taxon>Pseudomonadota</taxon>
        <taxon>Alphaproteobacteria</taxon>
        <taxon>Hyphomicrobiales</taxon>
        <taxon>Phyllobacteriaceae</taxon>
        <taxon>Aerobium</taxon>
    </lineage>
</organism>
<dbReference type="OrthoDB" id="8243486at2"/>
<dbReference type="InterPro" id="IPR010781">
    <property type="entry name" value="DUF1376"/>
</dbReference>
<dbReference type="EMBL" id="FORF01000035">
    <property type="protein sequence ID" value="SFJ61531.1"/>
    <property type="molecule type" value="Genomic_DNA"/>
</dbReference>
<dbReference type="STRING" id="1121003.SAMN03080618_03460"/>
<accession>A0A1I3SVD1</accession>
<protein>
    <submittedName>
        <fullName evidence="2">Uncharacterized conserved protein YdaU, DUF1376 family</fullName>
    </submittedName>
</protein>
<dbReference type="RefSeq" id="WP_091524949.1">
    <property type="nucleotide sequence ID" value="NZ_FORF01000035.1"/>
</dbReference>
<reference evidence="3" key="1">
    <citation type="submission" date="2016-10" db="EMBL/GenBank/DDBJ databases">
        <authorList>
            <person name="Varghese N."/>
            <person name="Submissions S."/>
        </authorList>
    </citation>
    <scope>NUCLEOTIDE SEQUENCE [LARGE SCALE GENOMIC DNA]</scope>
    <source>
        <strain evidence="3">DSM 21857</strain>
    </source>
</reference>
<evidence type="ECO:0000256" key="1">
    <source>
        <dbReference type="SAM" id="MobiDB-lite"/>
    </source>
</evidence>
<evidence type="ECO:0000313" key="2">
    <source>
        <dbReference type="EMBL" id="SFJ61531.1"/>
    </source>
</evidence>
<proteinExistence type="predicted"/>
<evidence type="ECO:0000313" key="3">
    <source>
        <dbReference type="Proteomes" id="UP000242763"/>
    </source>
</evidence>
<feature type="region of interest" description="Disordered" evidence="1">
    <location>
        <begin position="91"/>
        <end position="143"/>
    </location>
</feature>
<sequence>MSLMAWMPLYVGDYRADTTHLSAAQHGAYLLLIMHYWQQGAVPDDDEQLARIACMTLAEWRRNRSIIRAFFGDGWHHRRIDREMEKAVTAYEKRSRAGQKGNAKRWADRRNAIPLGSQPQPQPHSLREDTIQGEQNTSRGMALGGDGVRLAVVNGGVVRGEDDL</sequence>
<gene>
    <name evidence="2" type="ORF">SAMN03080618_03460</name>
</gene>
<keyword evidence="3" id="KW-1185">Reference proteome</keyword>
<name>A0A1I3SVD1_9HYPH</name>
<dbReference type="AlphaFoldDB" id="A0A1I3SVD1"/>
<dbReference type="Pfam" id="PF07120">
    <property type="entry name" value="DUF1376"/>
    <property type="match status" value="1"/>
</dbReference>